<name>C8XKS3_NAKMY</name>
<reference evidence="5 6" key="2">
    <citation type="journal article" date="2010" name="Stand. Genomic Sci.">
        <title>Complete genome sequence of Nakamurella multipartita type strain (Y-104).</title>
        <authorList>
            <person name="Tice H."/>
            <person name="Mayilraj S."/>
            <person name="Sims D."/>
            <person name="Lapidus A."/>
            <person name="Nolan M."/>
            <person name="Lucas S."/>
            <person name="Glavina Del Rio T."/>
            <person name="Copeland A."/>
            <person name="Cheng J.F."/>
            <person name="Meincke L."/>
            <person name="Bruce D."/>
            <person name="Goodwin L."/>
            <person name="Pitluck S."/>
            <person name="Ivanova N."/>
            <person name="Mavromatis K."/>
            <person name="Ovchinnikova G."/>
            <person name="Pati A."/>
            <person name="Chen A."/>
            <person name="Palaniappan K."/>
            <person name="Land M."/>
            <person name="Hauser L."/>
            <person name="Chang Y.J."/>
            <person name="Jeffries C.D."/>
            <person name="Detter J.C."/>
            <person name="Brettin T."/>
            <person name="Rohde M."/>
            <person name="Goker M."/>
            <person name="Bristow J."/>
            <person name="Eisen J.A."/>
            <person name="Markowitz V."/>
            <person name="Hugenholtz P."/>
            <person name="Kyrpides N.C."/>
            <person name="Klenk H.P."/>
            <person name="Chen F."/>
        </authorList>
    </citation>
    <scope>NUCLEOTIDE SEQUENCE [LARGE SCALE GENOMIC DNA]</scope>
    <source>
        <strain evidence="6">ATCC 700099 / DSM 44233 / CIP 104796 / JCM 9543 / NBRC 105858 / Y-104</strain>
    </source>
</reference>
<evidence type="ECO:0000256" key="1">
    <source>
        <dbReference type="ARBA" id="ARBA00022679"/>
    </source>
</evidence>
<keyword evidence="4" id="KW-0472">Membrane</keyword>
<dbReference type="Proteomes" id="UP000002218">
    <property type="component" value="Chromosome"/>
</dbReference>
<feature type="transmembrane region" description="Helical" evidence="4">
    <location>
        <begin position="132"/>
        <end position="151"/>
    </location>
</feature>
<accession>C8XKS3</accession>
<organism evidence="5 6">
    <name type="scientific">Nakamurella multipartita (strain ATCC 700099 / DSM 44233 / CIP 104796 / JCM 9543 / NBRC 105858 / Y-104)</name>
    <name type="common">Microsphaera multipartita</name>
    <dbReference type="NCBI Taxonomy" id="479431"/>
    <lineage>
        <taxon>Bacteria</taxon>
        <taxon>Bacillati</taxon>
        <taxon>Actinomycetota</taxon>
        <taxon>Actinomycetes</taxon>
        <taxon>Nakamurellales</taxon>
        <taxon>Nakamurellaceae</taxon>
        <taxon>Nakamurella</taxon>
    </lineage>
</organism>
<evidence type="ECO:0000313" key="6">
    <source>
        <dbReference type="Proteomes" id="UP000002218"/>
    </source>
</evidence>
<dbReference type="InParanoid" id="C8XKS3"/>
<dbReference type="Pfam" id="PF01066">
    <property type="entry name" value="CDP-OH_P_transf"/>
    <property type="match status" value="1"/>
</dbReference>
<keyword evidence="4" id="KW-0812">Transmembrane</keyword>
<evidence type="ECO:0000256" key="4">
    <source>
        <dbReference type="SAM" id="Phobius"/>
    </source>
</evidence>
<dbReference type="STRING" id="479431.Namu_4444"/>
<dbReference type="InterPro" id="IPR043130">
    <property type="entry name" value="CDP-OH_PTrfase_TM_dom"/>
</dbReference>
<dbReference type="eggNOG" id="COG0558">
    <property type="taxonomic scope" value="Bacteria"/>
</dbReference>
<dbReference type="HOGENOM" id="CLU_090560_0_0_11"/>
<keyword evidence="4" id="KW-1133">Transmembrane helix</keyword>
<dbReference type="GO" id="GO:0016020">
    <property type="term" value="C:membrane"/>
    <property type="evidence" value="ECO:0007669"/>
    <property type="project" value="InterPro"/>
</dbReference>
<gene>
    <name evidence="5" type="ordered locus">Namu_4444</name>
</gene>
<proteinExistence type="inferred from homology"/>
<sequence length="312" mass="32599">MSAAIGTPSPMTPTPGRPSAEPVPDHAPEAEGPMPAMSATDEVTRPVAGRIASSRPPVMTSMGYRESLYRLKSRQKPGKGAPAYSRFVNRRLGRYLAAAAYQAGLTPNAVTAASALCSFAAIAVLALMPPSIPLAIAVTAGLVLGYALDSADGQLARLRGGGSRSGEWLDHMVDAVKISSLHLAVLIFLFRSAAVPGTGWLLVPIGFTVVAAVSFFGMILNDQLRRTSGLASGQDAVADPSRSASTVRSLLVIPTDYGVLCLIFALLAWPVAFFAAYALLFAGSAGYLFLASIKWYRDMRALDGRTVDGAAG</sequence>
<dbReference type="Gene3D" id="1.20.120.1760">
    <property type="match status" value="1"/>
</dbReference>
<dbReference type="GO" id="GO:0008654">
    <property type="term" value="P:phospholipid biosynthetic process"/>
    <property type="evidence" value="ECO:0007669"/>
    <property type="project" value="InterPro"/>
</dbReference>
<dbReference type="EMBL" id="CP001737">
    <property type="protein sequence ID" value="ACV80730.1"/>
    <property type="molecule type" value="Genomic_DNA"/>
</dbReference>
<reference evidence="6" key="1">
    <citation type="submission" date="2009-09" db="EMBL/GenBank/DDBJ databases">
        <title>The complete genome of Nakamurella multipartita DSM 44233.</title>
        <authorList>
            <consortium name="US DOE Joint Genome Institute (JGI-PGF)"/>
            <person name="Lucas S."/>
            <person name="Copeland A."/>
            <person name="Lapidus A."/>
            <person name="Glavina del Rio T."/>
            <person name="Dalin E."/>
            <person name="Tice H."/>
            <person name="Bruce D."/>
            <person name="Goodwin L."/>
            <person name="Pitluck S."/>
            <person name="Kyrpides N."/>
            <person name="Mavromatis K."/>
            <person name="Ivanova N."/>
            <person name="Ovchinnikova G."/>
            <person name="Sims D."/>
            <person name="Meincke L."/>
            <person name="Brettin T."/>
            <person name="Detter J.C."/>
            <person name="Han C."/>
            <person name="Larimer F."/>
            <person name="Land M."/>
            <person name="Hauser L."/>
            <person name="Markowitz V."/>
            <person name="Cheng J.-F."/>
            <person name="Hugenholtz P."/>
            <person name="Woyke T."/>
            <person name="Wu D."/>
            <person name="Klenk H.-P."/>
            <person name="Eisen J.A."/>
        </authorList>
    </citation>
    <scope>NUCLEOTIDE SEQUENCE [LARGE SCALE GENOMIC DNA]</scope>
    <source>
        <strain evidence="6">ATCC 700099 / DSM 44233 / CIP 104796 / JCM 9543 / NBRC 105858 / Y-104</strain>
    </source>
</reference>
<keyword evidence="1 2" id="KW-0808">Transferase</keyword>
<evidence type="ECO:0000256" key="2">
    <source>
        <dbReference type="RuleBase" id="RU003750"/>
    </source>
</evidence>
<evidence type="ECO:0000313" key="5">
    <source>
        <dbReference type="EMBL" id="ACV80730.1"/>
    </source>
</evidence>
<dbReference type="AlphaFoldDB" id="C8XKS3"/>
<dbReference type="PROSITE" id="PS00379">
    <property type="entry name" value="CDP_ALCOHOL_P_TRANSF"/>
    <property type="match status" value="1"/>
</dbReference>
<evidence type="ECO:0000256" key="3">
    <source>
        <dbReference type="SAM" id="MobiDB-lite"/>
    </source>
</evidence>
<feature type="transmembrane region" description="Helical" evidence="4">
    <location>
        <begin position="200"/>
        <end position="220"/>
    </location>
</feature>
<comment type="similarity">
    <text evidence="2">Belongs to the CDP-alcohol phosphatidyltransferase class-I family.</text>
</comment>
<keyword evidence="6" id="KW-1185">Reference proteome</keyword>
<dbReference type="KEGG" id="nml:Namu_4444"/>
<dbReference type="InterPro" id="IPR048254">
    <property type="entry name" value="CDP_ALCOHOL_P_TRANSF_CS"/>
</dbReference>
<protein>
    <submittedName>
        <fullName evidence="5">CDP-alcohol phosphatidyltransferase</fullName>
    </submittedName>
</protein>
<dbReference type="InterPro" id="IPR000462">
    <property type="entry name" value="CDP-OH_P_trans"/>
</dbReference>
<dbReference type="GO" id="GO:0016780">
    <property type="term" value="F:phosphotransferase activity, for other substituted phosphate groups"/>
    <property type="evidence" value="ECO:0007669"/>
    <property type="project" value="InterPro"/>
</dbReference>
<feature type="transmembrane region" description="Helical" evidence="4">
    <location>
        <begin position="275"/>
        <end position="296"/>
    </location>
</feature>
<feature type="transmembrane region" description="Helical" evidence="4">
    <location>
        <begin position="250"/>
        <end position="269"/>
    </location>
</feature>
<feature type="region of interest" description="Disordered" evidence="3">
    <location>
        <begin position="1"/>
        <end position="37"/>
    </location>
</feature>